<accession>A0A074TJG6</accession>
<name>A0A074TJG6_9RHOB</name>
<sequence length="83" mass="9268">MCEDFDEDFCQCPRCSGWGEIDCHCGGDLCVCENYGQASCPLCHGEGEVSEALYEKYLETQRENAQLFAEACAKIEAEKQQSN</sequence>
<evidence type="ECO:0000313" key="2">
    <source>
        <dbReference type="Proteomes" id="UP000027725"/>
    </source>
</evidence>
<reference evidence="1 2" key="1">
    <citation type="submission" date="2014-03" db="EMBL/GenBank/DDBJ databases">
        <title>The draft genome sequence of Thioclava dalianensis DLFJ1-1.</title>
        <authorList>
            <person name="Lai Q."/>
            <person name="Shao Z."/>
        </authorList>
    </citation>
    <scope>NUCLEOTIDE SEQUENCE [LARGE SCALE GENOMIC DNA]</scope>
    <source>
        <strain evidence="1 2">DLFJ1-1</strain>
    </source>
</reference>
<dbReference type="AlphaFoldDB" id="A0A074TJG6"/>
<proteinExistence type="predicted"/>
<protein>
    <submittedName>
        <fullName evidence="1">Uncharacterized protein</fullName>
    </submittedName>
</protein>
<dbReference type="Proteomes" id="UP000027725">
    <property type="component" value="Unassembled WGS sequence"/>
</dbReference>
<keyword evidence="2" id="KW-1185">Reference proteome</keyword>
<organism evidence="1 2">
    <name type="scientific">Thioclava dalianensis</name>
    <dbReference type="NCBI Taxonomy" id="1185766"/>
    <lineage>
        <taxon>Bacteria</taxon>
        <taxon>Pseudomonadati</taxon>
        <taxon>Pseudomonadota</taxon>
        <taxon>Alphaproteobacteria</taxon>
        <taxon>Rhodobacterales</taxon>
        <taxon>Paracoccaceae</taxon>
        <taxon>Thioclava</taxon>
    </lineage>
</organism>
<gene>
    <name evidence="1" type="ORF">DL1_00045</name>
</gene>
<dbReference type="RefSeq" id="WP_038060658.1">
    <property type="nucleotide sequence ID" value="NZ_FOVB01000008.1"/>
</dbReference>
<dbReference type="STRING" id="1185766.SAMN05216224_10876"/>
<dbReference type="OrthoDB" id="8481136at2"/>
<evidence type="ECO:0000313" key="1">
    <source>
        <dbReference type="EMBL" id="KEP71749.1"/>
    </source>
</evidence>
<comment type="caution">
    <text evidence="1">The sequence shown here is derived from an EMBL/GenBank/DDBJ whole genome shotgun (WGS) entry which is preliminary data.</text>
</comment>
<dbReference type="EMBL" id="JHEH01000001">
    <property type="protein sequence ID" value="KEP71749.1"/>
    <property type="molecule type" value="Genomic_DNA"/>
</dbReference>